<dbReference type="InterPro" id="IPR043128">
    <property type="entry name" value="Rev_trsase/Diguanyl_cyclase"/>
</dbReference>
<dbReference type="Gene3D" id="3.10.20.370">
    <property type="match status" value="1"/>
</dbReference>
<dbReference type="PANTHER" id="PTHR37984">
    <property type="entry name" value="PROTEIN CBG26694"/>
    <property type="match status" value="1"/>
</dbReference>
<keyword evidence="1" id="KW-0511">Multifunctional enzyme</keyword>
<dbReference type="PROSITE" id="PS50878">
    <property type="entry name" value="RT_POL"/>
    <property type="match status" value="1"/>
</dbReference>
<proteinExistence type="predicted"/>
<accession>A0A1J3IJH6</accession>
<dbReference type="Gene3D" id="3.30.70.270">
    <property type="match status" value="2"/>
</dbReference>
<evidence type="ECO:0000256" key="1">
    <source>
        <dbReference type="ARBA" id="ARBA00023268"/>
    </source>
</evidence>
<sequence length="457" mass="51830">MKFVVDGQEFTIQGDPSLNNSAISLKALLKAIERHGEGMIVEYCGMQIEGIVTEEPPAGYAQLLEDFAGVFAEPTGLPPSRGKEHTIVLESGASLVSVRPFRYPQIQKSEIEKQVASMLVGGIIQESGSPFSSPVLLVKKKDASWRFCVDYRALNKVTVTNSYPIPMIDQLLDELQGAVVYSKLDLRSGYHQILVKAEDVPKTAFRKHGGHYEFLVMPFRLSNAPATFQSLMNDVFRPYLRRFVLVFFDDILVYSQTEREHQDHLRQVLTVLQQQQLYANRRKCQFGSSKIEYLGHVISSEGVAADDGKIQAMVTWSVPRNVKELRGFLGLTGYYRKFVRGYGEMARSLTALLKKDQFKWLEEATESFERLKKAMTTVPVLALPDFEAQFVVESDASGTGLGAVLMQNQRPIAYYSQALTERQRLKSVYERELMAIVFAIQKWRHYLLGRRFVVRTD</sequence>
<dbReference type="Pfam" id="PF00078">
    <property type="entry name" value="RVT_1"/>
    <property type="match status" value="1"/>
</dbReference>
<dbReference type="InterPro" id="IPR041577">
    <property type="entry name" value="RT_RNaseH_2"/>
</dbReference>
<dbReference type="InterPro" id="IPR043502">
    <property type="entry name" value="DNA/RNA_pol_sf"/>
</dbReference>
<dbReference type="AlphaFoldDB" id="A0A1J3IJH6"/>
<dbReference type="FunFam" id="3.10.20.370:FF:000001">
    <property type="entry name" value="Retrovirus-related Pol polyprotein from transposon 17.6-like protein"/>
    <property type="match status" value="1"/>
</dbReference>
<dbReference type="CDD" id="cd01647">
    <property type="entry name" value="RT_LTR"/>
    <property type="match status" value="1"/>
</dbReference>
<dbReference type="CDD" id="cd09274">
    <property type="entry name" value="RNase_HI_RT_Ty3"/>
    <property type="match status" value="1"/>
</dbReference>
<dbReference type="EMBL" id="GEVM01025468">
    <property type="protein sequence ID" value="JAU80470.1"/>
    <property type="molecule type" value="Transcribed_RNA"/>
</dbReference>
<dbReference type="Gene3D" id="3.10.10.10">
    <property type="entry name" value="HIV Type 1 Reverse Transcriptase, subunit A, domain 1"/>
    <property type="match status" value="1"/>
</dbReference>
<dbReference type="InterPro" id="IPR000477">
    <property type="entry name" value="RT_dom"/>
</dbReference>
<dbReference type="GO" id="GO:0003824">
    <property type="term" value="F:catalytic activity"/>
    <property type="evidence" value="ECO:0007669"/>
    <property type="project" value="UniProtKB-KW"/>
</dbReference>
<gene>
    <name evidence="3" type="ORF">MP_TR5230_c1_g1_i1_g.14406</name>
</gene>
<dbReference type="InterPro" id="IPR050951">
    <property type="entry name" value="Retrovirus_Pol_polyprotein"/>
</dbReference>
<dbReference type="FunFam" id="3.30.70.270:FF:000020">
    <property type="entry name" value="Transposon Tf2-6 polyprotein-like Protein"/>
    <property type="match status" value="1"/>
</dbReference>
<name>A0A1J3IJH6_NOCCA</name>
<protein>
    <recommendedName>
        <fullName evidence="2">Reverse transcriptase domain-containing protein</fullName>
    </recommendedName>
</protein>
<dbReference type="SUPFAM" id="SSF56672">
    <property type="entry name" value="DNA/RNA polymerases"/>
    <property type="match status" value="1"/>
</dbReference>
<dbReference type="Pfam" id="PF17919">
    <property type="entry name" value="RT_RNaseH_2"/>
    <property type="match status" value="1"/>
</dbReference>
<evidence type="ECO:0000313" key="3">
    <source>
        <dbReference type="EMBL" id="JAU80470.1"/>
    </source>
</evidence>
<dbReference type="PANTHER" id="PTHR37984:SF5">
    <property type="entry name" value="PROTEIN NYNRIN-LIKE"/>
    <property type="match status" value="1"/>
</dbReference>
<evidence type="ECO:0000259" key="2">
    <source>
        <dbReference type="PROSITE" id="PS50878"/>
    </source>
</evidence>
<feature type="domain" description="Reverse transcriptase" evidence="2">
    <location>
        <begin position="119"/>
        <end position="298"/>
    </location>
</feature>
<reference evidence="3" key="1">
    <citation type="submission" date="2016-07" db="EMBL/GenBank/DDBJ databases">
        <title>De novo transcriptome assembly of four accessions of the metal hyperaccumulator plant Noccaea caerulescens.</title>
        <authorList>
            <person name="Blande D."/>
            <person name="Halimaa P."/>
            <person name="Tervahauta A.I."/>
            <person name="Aarts M.G."/>
            <person name="Karenlampi S.O."/>
        </authorList>
    </citation>
    <scope>NUCLEOTIDE SEQUENCE</scope>
</reference>
<organism evidence="3">
    <name type="scientific">Noccaea caerulescens</name>
    <name type="common">Alpine penny-cress</name>
    <name type="synonym">Thlaspi caerulescens</name>
    <dbReference type="NCBI Taxonomy" id="107243"/>
    <lineage>
        <taxon>Eukaryota</taxon>
        <taxon>Viridiplantae</taxon>
        <taxon>Streptophyta</taxon>
        <taxon>Embryophyta</taxon>
        <taxon>Tracheophyta</taxon>
        <taxon>Spermatophyta</taxon>
        <taxon>Magnoliopsida</taxon>
        <taxon>eudicotyledons</taxon>
        <taxon>Gunneridae</taxon>
        <taxon>Pentapetalae</taxon>
        <taxon>rosids</taxon>
        <taxon>malvids</taxon>
        <taxon>Brassicales</taxon>
        <taxon>Brassicaceae</taxon>
        <taxon>Coluteocarpeae</taxon>
        <taxon>Noccaea</taxon>
    </lineage>
</organism>